<sequence>MFTRLVCALALGSVIGLVGCSRDRTAEAVGAMNTSNSQRLSNMYAAHQNFKGGRGPASEAEFREFIKSYDPTKLKMMSINPDDLDGLFKSESDGKPFKVRYNVGGGRGSQDPVVFEQEGKDGKKSVGYTGGLVEEVDDATYKQLLAGKSNKTPPAGGPPAGAPAGAGAAKGRPTGPPPGAPTGPGQ</sequence>
<evidence type="ECO:0000313" key="2">
    <source>
        <dbReference type="EMBL" id="MBP3954075.1"/>
    </source>
</evidence>
<gene>
    <name evidence="2" type="ORF">J8F10_02035</name>
</gene>
<evidence type="ECO:0000256" key="1">
    <source>
        <dbReference type="SAM" id="MobiDB-lite"/>
    </source>
</evidence>
<evidence type="ECO:0000313" key="3">
    <source>
        <dbReference type="Proteomes" id="UP000676565"/>
    </source>
</evidence>
<feature type="compositionally biased region" description="Low complexity" evidence="1">
    <location>
        <begin position="162"/>
        <end position="173"/>
    </location>
</feature>
<feature type="compositionally biased region" description="Pro residues" evidence="1">
    <location>
        <begin position="174"/>
        <end position="186"/>
    </location>
</feature>
<reference evidence="2 3" key="1">
    <citation type="submission" date="2021-04" db="EMBL/GenBank/DDBJ databases">
        <authorList>
            <person name="Ivanova A."/>
        </authorList>
    </citation>
    <scope>NUCLEOTIDE SEQUENCE [LARGE SCALE GENOMIC DNA]</scope>
    <source>
        <strain evidence="2 3">G18</strain>
    </source>
</reference>
<dbReference type="Proteomes" id="UP000676565">
    <property type="component" value="Unassembled WGS sequence"/>
</dbReference>
<dbReference type="EMBL" id="JAGKQQ010000001">
    <property type="protein sequence ID" value="MBP3954075.1"/>
    <property type="molecule type" value="Genomic_DNA"/>
</dbReference>
<dbReference type="PROSITE" id="PS51257">
    <property type="entry name" value="PROKAR_LIPOPROTEIN"/>
    <property type="match status" value="1"/>
</dbReference>
<dbReference type="RefSeq" id="WP_210652197.1">
    <property type="nucleotide sequence ID" value="NZ_JAGKQQ010000001.1"/>
</dbReference>
<accession>A0ABS5BK77</accession>
<proteinExistence type="predicted"/>
<organism evidence="2 3">
    <name type="scientific">Gemmata palustris</name>
    <dbReference type="NCBI Taxonomy" id="2822762"/>
    <lineage>
        <taxon>Bacteria</taxon>
        <taxon>Pseudomonadati</taxon>
        <taxon>Planctomycetota</taxon>
        <taxon>Planctomycetia</taxon>
        <taxon>Gemmatales</taxon>
        <taxon>Gemmataceae</taxon>
        <taxon>Gemmata</taxon>
    </lineage>
</organism>
<keyword evidence="3" id="KW-1185">Reference proteome</keyword>
<feature type="region of interest" description="Disordered" evidence="1">
    <location>
        <begin position="143"/>
        <end position="186"/>
    </location>
</feature>
<protein>
    <submittedName>
        <fullName evidence="2">Uncharacterized protein</fullName>
    </submittedName>
</protein>
<name>A0ABS5BK77_9BACT</name>
<comment type="caution">
    <text evidence="2">The sequence shown here is derived from an EMBL/GenBank/DDBJ whole genome shotgun (WGS) entry which is preliminary data.</text>
</comment>
<feature type="region of interest" description="Disordered" evidence="1">
    <location>
        <begin position="102"/>
        <end position="130"/>
    </location>
</feature>